<name>K0TJN1_THAOC</name>
<feature type="region of interest" description="Disordered" evidence="1">
    <location>
        <begin position="1"/>
        <end position="28"/>
    </location>
</feature>
<dbReference type="EMBL" id="AGNL01000964">
    <property type="protein sequence ID" value="EJK77379.1"/>
    <property type="molecule type" value="Genomic_DNA"/>
</dbReference>
<feature type="non-terminal residue" evidence="2">
    <location>
        <position position="28"/>
    </location>
</feature>
<proteinExistence type="predicted"/>
<organism evidence="2 3">
    <name type="scientific">Thalassiosira oceanica</name>
    <name type="common">Marine diatom</name>
    <dbReference type="NCBI Taxonomy" id="159749"/>
    <lineage>
        <taxon>Eukaryota</taxon>
        <taxon>Sar</taxon>
        <taxon>Stramenopiles</taxon>
        <taxon>Ochrophyta</taxon>
        <taxon>Bacillariophyta</taxon>
        <taxon>Coscinodiscophyceae</taxon>
        <taxon>Thalassiosirophycidae</taxon>
        <taxon>Thalassiosirales</taxon>
        <taxon>Thalassiosiraceae</taxon>
        <taxon>Thalassiosira</taxon>
    </lineage>
</organism>
<evidence type="ECO:0000313" key="3">
    <source>
        <dbReference type="Proteomes" id="UP000266841"/>
    </source>
</evidence>
<evidence type="ECO:0000313" key="2">
    <source>
        <dbReference type="EMBL" id="EJK77379.1"/>
    </source>
</evidence>
<protein>
    <submittedName>
        <fullName evidence="2">Uncharacterized protein</fullName>
    </submittedName>
</protein>
<evidence type="ECO:0000256" key="1">
    <source>
        <dbReference type="SAM" id="MobiDB-lite"/>
    </source>
</evidence>
<keyword evidence="3" id="KW-1185">Reference proteome</keyword>
<comment type="caution">
    <text evidence="2">The sequence shown here is derived from an EMBL/GenBank/DDBJ whole genome shotgun (WGS) entry which is preliminary data.</text>
</comment>
<reference evidence="2 3" key="1">
    <citation type="journal article" date="2012" name="Genome Biol.">
        <title>Genome and low-iron response of an oceanic diatom adapted to chronic iron limitation.</title>
        <authorList>
            <person name="Lommer M."/>
            <person name="Specht M."/>
            <person name="Roy A.S."/>
            <person name="Kraemer L."/>
            <person name="Andreson R."/>
            <person name="Gutowska M.A."/>
            <person name="Wolf J."/>
            <person name="Bergner S.V."/>
            <person name="Schilhabel M.B."/>
            <person name="Klostermeier U.C."/>
            <person name="Beiko R.G."/>
            <person name="Rosenstiel P."/>
            <person name="Hippler M."/>
            <person name="Laroche J."/>
        </authorList>
    </citation>
    <scope>NUCLEOTIDE SEQUENCE [LARGE SCALE GENOMIC DNA]</scope>
    <source>
        <strain evidence="2 3">CCMP1005</strain>
    </source>
</reference>
<sequence length="28" mass="2956">MSSLQRALGQFGGGQDYGATAMTNRNSH</sequence>
<gene>
    <name evidence="2" type="ORF">THAOC_00793</name>
</gene>
<accession>K0TJN1</accession>
<dbReference type="AlphaFoldDB" id="K0TJN1"/>
<dbReference type="Proteomes" id="UP000266841">
    <property type="component" value="Unassembled WGS sequence"/>
</dbReference>